<evidence type="ECO:0000256" key="1">
    <source>
        <dbReference type="SAM" id="MobiDB-lite"/>
    </source>
</evidence>
<evidence type="ECO:0000313" key="2">
    <source>
        <dbReference type="EMBL" id="TRY80047.1"/>
    </source>
</evidence>
<dbReference type="AlphaFoldDB" id="A0A553PQT2"/>
<reference evidence="2 3" key="1">
    <citation type="journal article" date="2018" name="Nat. Ecol. Evol.">
        <title>Genomic signatures of mitonuclear coevolution across populations of Tigriopus californicus.</title>
        <authorList>
            <person name="Barreto F.S."/>
            <person name="Watson E.T."/>
            <person name="Lima T.G."/>
            <person name="Willett C.S."/>
            <person name="Edmands S."/>
            <person name="Li W."/>
            <person name="Burton R.S."/>
        </authorList>
    </citation>
    <scope>NUCLEOTIDE SEQUENCE [LARGE SCALE GENOMIC DNA]</scope>
    <source>
        <strain evidence="2 3">San Diego</strain>
    </source>
</reference>
<feature type="non-terminal residue" evidence="2">
    <location>
        <position position="1"/>
    </location>
</feature>
<name>A0A553PQT2_TIGCA</name>
<keyword evidence="3" id="KW-1185">Reference proteome</keyword>
<accession>A0A553PQT2</accession>
<gene>
    <name evidence="2" type="ORF">TCAL_09790</name>
</gene>
<comment type="caution">
    <text evidence="2">The sequence shown here is derived from an EMBL/GenBank/DDBJ whole genome shotgun (WGS) entry which is preliminary data.</text>
</comment>
<feature type="region of interest" description="Disordered" evidence="1">
    <location>
        <begin position="472"/>
        <end position="501"/>
    </location>
</feature>
<organism evidence="2 3">
    <name type="scientific">Tigriopus californicus</name>
    <name type="common">Marine copepod</name>
    <dbReference type="NCBI Taxonomy" id="6832"/>
    <lineage>
        <taxon>Eukaryota</taxon>
        <taxon>Metazoa</taxon>
        <taxon>Ecdysozoa</taxon>
        <taxon>Arthropoda</taxon>
        <taxon>Crustacea</taxon>
        <taxon>Multicrustacea</taxon>
        <taxon>Hexanauplia</taxon>
        <taxon>Copepoda</taxon>
        <taxon>Harpacticoida</taxon>
        <taxon>Harpacticidae</taxon>
        <taxon>Tigriopus</taxon>
    </lineage>
</organism>
<sequence>SRESLETDQCPVRSNQGTRTPFWWAGVTYHNSPNASLEGDSTLSPNSWGGKSITNGLETIDVLSLTSAGPAQQFIDPDSVRPRRYLLNTMNERPPDPKCVFSRANSSELEFDYGAAISVQCEALSFQGENDSIFDVTGISLNSKLKGDLLQQTLVKNMKTQNKKPVKKCFKKSSSMDEMTVPDGLQLLKEHLGTNQEYYENLRRCYELEGSGPLFPLEPTRSTELLALKTISPSKATVLQSSLSQIGSALSLETGPQRRFSLAKQLAEQVQSKPQNVPEAQGNHPSRLRRAFSEQNLPEEHSLANDNSDDSDEALMDLHTISSFPVRGPKSLRKMKKILKKVLAFEAVLTQLRGKLLSEKVLNPMEDKVDLVQETVMEANTSWSQKGPLKDASIQNVDETTNQTTKISEVPISTETLKNPTSPKQKRPAFNQFLPRIVRNFSPVSRCFHPSLFQLRLEKRLEDSLKALANRTDLSSDEDERDDEFLPRISPSLESKCPSQLPSPSLAYRNLLNGMDQRFFRRIDTSTCLVVPPEYCIPVSQEDLEGLQGQTT</sequence>
<evidence type="ECO:0000313" key="3">
    <source>
        <dbReference type="Proteomes" id="UP000318571"/>
    </source>
</evidence>
<dbReference type="Proteomes" id="UP000318571">
    <property type="component" value="Chromosome 6"/>
</dbReference>
<dbReference type="EMBL" id="VCGU01000002">
    <property type="protein sequence ID" value="TRY80047.1"/>
    <property type="molecule type" value="Genomic_DNA"/>
</dbReference>
<protein>
    <submittedName>
        <fullName evidence="2">Uncharacterized protein</fullName>
    </submittedName>
</protein>
<proteinExistence type="predicted"/>